<gene>
    <name evidence="1" type="ORF">MAXJ12_30537</name>
</gene>
<keyword evidence="2" id="KW-1185">Reference proteome</keyword>
<evidence type="ECO:0000313" key="2">
    <source>
        <dbReference type="Proteomes" id="UP000003250"/>
    </source>
</evidence>
<sequence length="52" mass="5682">MTNTGTNLFGIALDELGNVLARIDESHIDRSDATAVARLRNLFDCTKMSVSQ</sequence>
<organism evidence="1 2">
    <name type="scientific">Mesorhizobium alhagi CCNWXJ12-2</name>
    <dbReference type="NCBI Taxonomy" id="1107882"/>
    <lineage>
        <taxon>Bacteria</taxon>
        <taxon>Pseudomonadati</taxon>
        <taxon>Pseudomonadota</taxon>
        <taxon>Alphaproteobacteria</taxon>
        <taxon>Hyphomicrobiales</taxon>
        <taxon>Phyllobacteriaceae</taxon>
        <taxon>Allomesorhizobium</taxon>
    </lineage>
</organism>
<protein>
    <submittedName>
        <fullName evidence="1">Uncharacterized protein</fullName>
    </submittedName>
</protein>
<accession>H0I0X0</accession>
<dbReference type="PATRIC" id="fig|1107882.3.peg.5905"/>
<dbReference type="RefSeq" id="WP_008839677.1">
    <property type="nucleotide sequence ID" value="NZ_AHAM01000272.1"/>
</dbReference>
<dbReference type="EMBL" id="AHAM01000272">
    <property type="protein sequence ID" value="EHK53389.1"/>
    <property type="molecule type" value="Genomic_DNA"/>
</dbReference>
<proteinExistence type="predicted"/>
<name>H0I0X0_9HYPH</name>
<reference evidence="1 2" key="1">
    <citation type="journal article" date="2012" name="J. Bacteriol.">
        <title>Draft Genome Sequence of Mesorhizobium alhagi CCNWXJ12-2T, a Novel Salt-Resistant Species Isolated from the Desert of Northwestern China.</title>
        <authorList>
            <person name="Zhou M."/>
            <person name="Chen W."/>
            <person name="Chen H."/>
            <person name="Wei G."/>
        </authorList>
    </citation>
    <scope>NUCLEOTIDE SEQUENCE [LARGE SCALE GENOMIC DNA]</scope>
    <source>
        <strain evidence="1 2">CCNWXJ12-2</strain>
    </source>
</reference>
<evidence type="ECO:0000313" key="1">
    <source>
        <dbReference type="EMBL" id="EHK53389.1"/>
    </source>
</evidence>
<dbReference type="AlphaFoldDB" id="H0I0X0"/>
<dbReference type="OrthoDB" id="9797832at2"/>
<dbReference type="Proteomes" id="UP000003250">
    <property type="component" value="Unassembled WGS sequence"/>
</dbReference>